<name>A0AAD5XT45_9FUNG</name>
<organism evidence="3 4">
    <name type="scientific">Clydaea vesicula</name>
    <dbReference type="NCBI Taxonomy" id="447962"/>
    <lineage>
        <taxon>Eukaryota</taxon>
        <taxon>Fungi</taxon>
        <taxon>Fungi incertae sedis</taxon>
        <taxon>Chytridiomycota</taxon>
        <taxon>Chytridiomycota incertae sedis</taxon>
        <taxon>Chytridiomycetes</taxon>
        <taxon>Lobulomycetales</taxon>
        <taxon>Lobulomycetaceae</taxon>
        <taxon>Clydaea</taxon>
    </lineage>
</organism>
<sequence length="363" mass="40887">MRKAIVTAILLNLIASINVWSPNLVTNGDAENSTFSWQSSKIKRLQFILKNKKTQDVGWLYTNGWSEDPEMFTPPITSPPDPSFGLMAWAGSGEPTTTNTTSVLITSASQVFQLPEDAWNPLNFDNNVIYNISTDFFWVAGMDYSTIEFNFLNSDGLQIENAQDFSFPNTSSTLIAPPITTIPGTHYHFRQKHGGKCPKGTKFLRITMNFFAGTEIGQTSSTAYMDNIFVAFQFKLYVPEIKKSEDGWNSLSFTGKFGIIVGGLGMVLLLLLIPICTCFKKEGKPILKNFTLKRRNTSVKNSVKRKNSLFKKQGYSNKQIIGEIPETKVYEVGKPDEVLDYNTAYNAKSFINYRYNTKEDYNT</sequence>
<proteinExistence type="predicted"/>
<dbReference type="AlphaFoldDB" id="A0AAD5XT45"/>
<keyword evidence="2" id="KW-0732">Signal</keyword>
<reference evidence="3" key="1">
    <citation type="submission" date="2020-05" db="EMBL/GenBank/DDBJ databases">
        <title>Phylogenomic resolution of chytrid fungi.</title>
        <authorList>
            <person name="Stajich J.E."/>
            <person name="Amses K."/>
            <person name="Simmons R."/>
            <person name="Seto K."/>
            <person name="Myers J."/>
            <person name="Bonds A."/>
            <person name="Quandt C.A."/>
            <person name="Barry K."/>
            <person name="Liu P."/>
            <person name="Grigoriev I."/>
            <person name="Longcore J.E."/>
            <person name="James T.Y."/>
        </authorList>
    </citation>
    <scope>NUCLEOTIDE SEQUENCE</scope>
    <source>
        <strain evidence="3">JEL0476</strain>
    </source>
</reference>
<feature type="transmembrane region" description="Helical" evidence="1">
    <location>
        <begin position="257"/>
        <end position="279"/>
    </location>
</feature>
<dbReference type="EMBL" id="JADGJW010000942">
    <property type="protein sequence ID" value="KAJ3209409.1"/>
    <property type="molecule type" value="Genomic_DNA"/>
</dbReference>
<dbReference type="Proteomes" id="UP001211065">
    <property type="component" value="Unassembled WGS sequence"/>
</dbReference>
<accession>A0AAD5XT45</accession>
<evidence type="ECO:0000256" key="2">
    <source>
        <dbReference type="SAM" id="SignalP"/>
    </source>
</evidence>
<keyword evidence="1" id="KW-1133">Transmembrane helix</keyword>
<keyword evidence="1" id="KW-0812">Transmembrane</keyword>
<protein>
    <submittedName>
        <fullName evidence="3">Uncharacterized protein</fullName>
    </submittedName>
</protein>
<evidence type="ECO:0000256" key="1">
    <source>
        <dbReference type="SAM" id="Phobius"/>
    </source>
</evidence>
<feature type="signal peptide" evidence="2">
    <location>
        <begin position="1"/>
        <end position="16"/>
    </location>
</feature>
<feature type="non-terminal residue" evidence="3">
    <location>
        <position position="363"/>
    </location>
</feature>
<evidence type="ECO:0000313" key="3">
    <source>
        <dbReference type="EMBL" id="KAJ3209409.1"/>
    </source>
</evidence>
<keyword evidence="4" id="KW-1185">Reference proteome</keyword>
<evidence type="ECO:0000313" key="4">
    <source>
        <dbReference type="Proteomes" id="UP001211065"/>
    </source>
</evidence>
<feature type="chain" id="PRO_5042066171" evidence="2">
    <location>
        <begin position="17"/>
        <end position="363"/>
    </location>
</feature>
<keyword evidence="1" id="KW-0472">Membrane</keyword>
<gene>
    <name evidence="3" type="ORF">HK099_008518</name>
</gene>
<comment type="caution">
    <text evidence="3">The sequence shown here is derived from an EMBL/GenBank/DDBJ whole genome shotgun (WGS) entry which is preliminary data.</text>
</comment>